<evidence type="ECO:0000259" key="7">
    <source>
        <dbReference type="PROSITE" id="PS51059"/>
    </source>
</evidence>
<dbReference type="GO" id="GO:0042546">
    <property type="term" value="P:cell wall biogenesis"/>
    <property type="evidence" value="ECO:0007669"/>
    <property type="project" value="InterPro"/>
</dbReference>
<dbReference type="PROSITE" id="PS51059">
    <property type="entry name" value="PARP_CATALYTIC"/>
    <property type="match status" value="1"/>
</dbReference>
<dbReference type="GO" id="GO:0048046">
    <property type="term" value="C:apoplast"/>
    <property type="evidence" value="ECO:0007669"/>
    <property type="project" value="InterPro"/>
</dbReference>
<dbReference type="InterPro" id="IPR044964">
    <property type="entry name" value="RCD1/SRO1-5"/>
</dbReference>
<dbReference type="PANTHER" id="PTHR32263">
    <property type="entry name" value="INACTIVE POLY [ADP-RIBOSE] POLYMERASE SRO4-RELATED"/>
    <property type="match status" value="1"/>
</dbReference>
<dbReference type="GO" id="GO:0004553">
    <property type="term" value="F:hydrolase activity, hydrolyzing O-glycosyl compounds"/>
    <property type="evidence" value="ECO:0007669"/>
    <property type="project" value="InterPro"/>
</dbReference>
<dbReference type="GO" id="GO:0010411">
    <property type="term" value="P:xyloglucan metabolic process"/>
    <property type="evidence" value="ECO:0007669"/>
    <property type="project" value="InterPro"/>
</dbReference>
<keyword evidence="4" id="KW-0520">NAD</keyword>
<gene>
    <name evidence="9" type="ORF">MUK42_07032</name>
</gene>
<dbReference type="AlphaFoldDB" id="A0A9E7HGY1"/>
<evidence type="ECO:0000313" key="10">
    <source>
        <dbReference type="Proteomes" id="UP001055439"/>
    </source>
</evidence>
<dbReference type="CDD" id="cd02176">
    <property type="entry name" value="GH16_XET"/>
    <property type="match status" value="1"/>
</dbReference>
<reference evidence="9" key="1">
    <citation type="submission" date="2022-05" db="EMBL/GenBank/DDBJ databases">
        <title>The Musa troglodytarum L. genome provides insights into the mechanism of non-climacteric behaviour and enrichment of carotenoids.</title>
        <authorList>
            <person name="Wang J."/>
        </authorList>
    </citation>
    <scope>NUCLEOTIDE SEQUENCE</scope>
    <source>
        <tissue evidence="9">Leaf</tissue>
    </source>
</reference>
<name>A0A9E7HGY1_9LILI</name>
<dbReference type="InterPro" id="IPR010713">
    <property type="entry name" value="XET_C"/>
</dbReference>
<evidence type="ECO:0000256" key="1">
    <source>
        <dbReference type="ARBA" id="ARBA00022679"/>
    </source>
</evidence>
<dbReference type="EMBL" id="CP097510">
    <property type="protein sequence ID" value="URE33435.1"/>
    <property type="molecule type" value="Genomic_DNA"/>
</dbReference>
<dbReference type="Pfam" id="PF06955">
    <property type="entry name" value="XET_C"/>
    <property type="match status" value="1"/>
</dbReference>
<dbReference type="Gene3D" id="2.60.120.200">
    <property type="match status" value="1"/>
</dbReference>
<organism evidence="9 10">
    <name type="scientific">Musa troglodytarum</name>
    <name type="common">fe'i banana</name>
    <dbReference type="NCBI Taxonomy" id="320322"/>
    <lineage>
        <taxon>Eukaryota</taxon>
        <taxon>Viridiplantae</taxon>
        <taxon>Streptophyta</taxon>
        <taxon>Embryophyta</taxon>
        <taxon>Tracheophyta</taxon>
        <taxon>Spermatophyta</taxon>
        <taxon>Magnoliopsida</taxon>
        <taxon>Liliopsida</taxon>
        <taxon>Zingiberales</taxon>
        <taxon>Musaceae</taxon>
        <taxon>Musa</taxon>
    </lineage>
</organism>
<evidence type="ECO:0000259" key="8">
    <source>
        <dbReference type="PROSITE" id="PS51762"/>
    </source>
</evidence>
<keyword evidence="10" id="KW-1185">Reference proteome</keyword>
<evidence type="ECO:0000256" key="3">
    <source>
        <dbReference type="ARBA" id="ARBA00034022"/>
    </source>
</evidence>
<keyword evidence="2" id="KW-1015">Disulfide bond</keyword>
<dbReference type="Pfam" id="PF00644">
    <property type="entry name" value="PARP"/>
    <property type="match status" value="1"/>
</dbReference>
<dbReference type="InterPro" id="IPR013320">
    <property type="entry name" value="ConA-like_dom_sf"/>
</dbReference>
<keyword evidence="1 4" id="KW-0808">Transferase</keyword>
<dbReference type="Pfam" id="PF00722">
    <property type="entry name" value="Glyco_hydro_16"/>
    <property type="match status" value="1"/>
</dbReference>
<feature type="region of interest" description="Disordered" evidence="5">
    <location>
        <begin position="814"/>
        <end position="838"/>
    </location>
</feature>
<keyword evidence="6" id="KW-0732">Signal</keyword>
<accession>A0A9E7HGY1</accession>
<dbReference type="InterPro" id="IPR000757">
    <property type="entry name" value="Beta-glucanase-like"/>
</dbReference>
<comment type="catalytic activity">
    <reaction evidence="3">
        <text>breaks a beta-(1-&gt;4) bond in the backbone of a xyloglucan and transfers the xyloglucanyl segment on to O-4 of the non-reducing terminal glucose residue of an acceptor, which can be a xyloglucan or an oligosaccharide of xyloglucan.</text>
        <dbReference type="EC" id="2.4.1.207"/>
    </reaction>
</comment>
<dbReference type="Pfam" id="PF23467">
    <property type="entry name" value="WWE_5"/>
    <property type="match status" value="1"/>
</dbReference>
<dbReference type="InterPro" id="IPR012317">
    <property type="entry name" value="Poly(ADP-ribose)pol_cat_dom"/>
</dbReference>
<evidence type="ECO:0000256" key="2">
    <source>
        <dbReference type="ARBA" id="ARBA00023157"/>
    </source>
</evidence>
<dbReference type="PANTHER" id="PTHR32263:SF17">
    <property type="entry name" value="OS04G0672200 PROTEIN"/>
    <property type="match status" value="1"/>
</dbReference>
<keyword evidence="4" id="KW-0328">Glycosyltransferase</keyword>
<evidence type="ECO:0000313" key="9">
    <source>
        <dbReference type="EMBL" id="URE33435.1"/>
    </source>
</evidence>
<proteinExistence type="predicted"/>
<dbReference type="PROSITE" id="PS51762">
    <property type="entry name" value="GH16_2"/>
    <property type="match status" value="1"/>
</dbReference>
<dbReference type="InterPro" id="IPR057823">
    <property type="entry name" value="WWE_RCD1"/>
</dbReference>
<dbReference type="SUPFAM" id="SSF49899">
    <property type="entry name" value="Concanavalin A-like lectins/glucanases"/>
    <property type="match status" value="1"/>
</dbReference>
<dbReference type="GO" id="GO:0016762">
    <property type="term" value="F:xyloglucan:xyloglucosyl transferase activity"/>
    <property type="evidence" value="ECO:0007669"/>
    <property type="project" value="UniProtKB-EC"/>
</dbReference>
<dbReference type="Proteomes" id="UP001055439">
    <property type="component" value="Chromosome 8"/>
</dbReference>
<dbReference type="SUPFAM" id="SSF56399">
    <property type="entry name" value="ADP-ribosylation"/>
    <property type="match status" value="1"/>
</dbReference>
<protein>
    <recommendedName>
        <fullName evidence="4">Poly [ADP-ribose] polymerase</fullName>
        <shortName evidence="4">PARP</shortName>
        <ecNumber evidence="4">2.4.2.-</ecNumber>
    </recommendedName>
</protein>
<sequence length="863" mass="97381">MFSSLFHLAFFFLCFFACSPLSLFLSDASAGATHSLPTLSFEQGYTQLFGDGNLMLLRDGKRVHISLDERTGAGFASQDLYLHGFFSASIKLPSDYAAGVVVAFYMSNGDVYAKTHDELDFEFLGNIRGREWRVQTNVYGNGSTAVGREERYDLWFDPTEDFHQYSILWNHERIIFYIDSIPIREVVRTGAIGGCFPSKPMTLYATIWDGSTWATSGGRYKVNYKYAPYVAEFEDLIIGGCAANPMDHSSDCEKPDATISDSLTMSLEQRALMDRFRRKHMTYYYCYDHDRYPIPPPECNTNHIETRLFYGQDGVKLGDRRGRRRRGQNKHSTLVFAMDPRRASVSNLTCSLGRPDEQSCVNFLKSGLPRRILYYKSDEWTDFPESARDVIIHGFRRRMPRMFVFFGCELVLVDLLCMVMSNSTTNKRTSVAWIDEADRCFFPILSFDEGADEHSEQVSGVVRPQASSVPPGQIVMEFIGGPAIGPPAPVANVDKLQRNSSTYVLVRKIFLSGMPSFVKPENVLCIYEYVPKDVNARAQCHAFESQLRSTIEKRGDANVTDAWFGSTAEEILRILADGFGSAVAPTAGAAFGSGFYLTPCGRSFSSVNLCGADQNGVQCMLLCQVILGNKELVRPGSKQNTPSSDEYDSGVDNHAKPSCYVVWARHANGRTLILPKYVVTFKLPKNLQAYFFGLSDVRFDEYPIRNIPDFNRLHSPREMYLALPSVAHPLLYNVVFAMVGNHIRPIDKELLYSHHIEFQAFALTDDEFFSKIKVILEDQLPVSEVNRTRDHIRGLHRALYACHDTPWEIRAESSMDDAVSRRKPNSIAAKKANDSSGHQGSLTIAALWLCHWLFRPMFTKPKV</sequence>
<evidence type="ECO:0000256" key="6">
    <source>
        <dbReference type="SAM" id="SignalP"/>
    </source>
</evidence>
<feature type="domain" description="PARP catalytic" evidence="7">
    <location>
        <begin position="472"/>
        <end position="703"/>
    </location>
</feature>
<evidence type="ECO:0000256" key="5">
    <source>
        <dbReference type="SAM" id="MobiDB-lite"/>
    </source>
</evidence>
<dbReference type="EC" id="2.4.2.-" evidence="4"/>
<feature type="signal peptide" evidence="6">
    <location>
        <begin position="1"/>
        <end position="20"/>
    </location>
</feature>
<feature type="chain" id="PRO_5039482900" description="Poly [ADP-ribose] polymerase" evidence="6">
    <location>
        <begin position="21"/>
        <end position="863"/>
    </location>
</feature>
<dbReference type="Gene3D" id="3.90.228.10">
    <property type="match status" value="1"/>
</dbReference>
<keyword evidence="9" id="KW-0378">Hydrolase</keyword>
<feature type="domain" description="GH16" evidence="8">
    <location>
        <begin position="1"/>
        <end position="233"/>
    </location>
</feature>
<dbReference type="InterPro" id="IPR016455">
    <property type="entry name" value="XTH"/>
</dbReference>
<dbReference type="GO" id="GO:0003950">
    <property type="term" value="F:NAD+ poly-ADP-ribosyltransferase activity"/>
    <property type="evidence" value="ECO:0007669"/>
    <property type="project" value="UniProtKB-UniRule"/>
</dbReference>
<dbReference type="OrthoDB" id="6133115at2759"/>
<evidence type="ECO:0000256" key="4">
    <source>
        <dbReference type="RuleBase" id="RU362114"/>
    </source>
</evidence>